<dbReference type="AlphaFoldDB" id="A0A1Y2CVB5"/>
<comment type="caution">
    <text evidence="1">The sequence shown here is derived from an EMBL/GenBank/DDBJ whole genome shotgun (WGS) entry which is preliminary data.</text>
</comment>
<keyword evidence="2" id="KW-1185">Reference proteome</keyword>
<proteinExistence type="predicted"/>
<evidence type="ECO:0000313" key="2">
    <source>
        <dbReference type="Proteomes" id="UP000193642"/>
    </source>
</evidence>
<accession>A0A1Y2CVB5</accession>
<gene>
    <name evidence="1" type="ORF">BCR33DRAFT_713108</name>
</gene>
<organism evidence="1 2">
    <name type="scientific">Rhizoclosmatium globosum</name>
    <dbReference type="NCBI Taxonomy" id="329046"/>
    <lineage>
        <taxon>Eukaryota</taxon>
        <taxon>Fungi</taxon>
        <taxon>Fungi incertae sedis</taxon>
        <taxon>Chytridiomycota</taxon>
        <taxon>Chytridiomycota incertae sedis</taxon>
        <taxon>Chytridiomycetes</taxon>
        <taxon>Chytridiales</taxon>
        <taxon>Chytriomycetaceae</taxon>
        <taxon>Rhizoclosmatium</taxon>
    </lineage>
</organism>
<evidence type="ECO:0000313" key="1">
    <source>
        <dbReference type="EMBL" id="ORY50275.1"/>
    </source>
</evidence>
<dbReference type="EMBL" id="MCGO01000007">
    <property type="protein sequence ID" value="ORY50275.1"/>
    <property type="molecule type" value="Genomic_DNA"/>
</dbReference>
<sequence>MVTYEMGSKPFQISNFGTRSTWRPFLRDFCCLVITLSATGISANEYRIQMLDSMEVYNAYSCILLTSVQGVAKMNRSANALDLSRSDYFQPWIHL</sequence>
<protein>
    <submittedName>
        <fullName evidence="1">Uncharacterized protein</fullName>
    </submittedName>
</protein>
<reference evidence="1 2" key="1">
    <citation type="submission" date="2016-07" db="EMBL/GenBank/DDBJ databases">
        <title>Pervasive Adenine N6-methylation of Active Genes in Fungi.</title>
        <authorList>
            <consortium name="DOE Joint Genome Institute"/>
            <person name="Mondo S.J."/>
            <person name="Dannebaum R.O."/>
            <person name="Kuo R.C."/>
            <person name="Labutti K."/>
            <person name="Haridas S."/>
            <person name="Kuo A."/>
            <person name="Salamov A."/>
            <person name="Ahrendt S.R."/>
            <person name="Lipzen A."/>
            <person name="Sullivan W."/>
            <person name="Andreopoulos W.B."/>
            <person name="Clum A."/>
            <person name="Lindquist E."/>
            <person name="Daum C."/>
            <person name="Ramamoorthy G.K."/>
            <person name="Gryganskyi A."/>
            <person name="Culley D."/>
            <person name="Magnuson J.K."/>
            <person name="James T.Y."/>
            <person name="O'Malley M.A."/>
            <person name="Stajich J.E."/>
            <person name="Spatafora J.W."/>
            <person name="Visel A."/>
            <person name="Grigoriev I.V."/>
        </authorList>
    </citation>
    <scope>NUCLEOTIDE SEQUENCE [LARGE SCALE GENOMIC DNA]</scope>
    <source>
        <strain evidence="1 2">JEL800</strain>
    </source>
</reference>
<dbReference type="Proteomes" id="UP000193642">
    <property type="component" value="Unassembled WGS sequence"/>
</dbReference>
<name>A0A1Y2CVB5_9FUNG</name>